<comment type="subcellular location">
    <subcellularLocation>
        <location evidence="16">Cell membrane</location>
        <topology evidence="16">Single-pass membrane protein</topology>
    </subcellularLocation>
</comment>
<reference evidence="19" key="1">
    <citation type="journal article" date="2019" name="Int. J. Syst. Evol. Microbiol.">
        <title>The Global Catalogue of Microorganisms (GCM) 10K type strain sequencing project: providing services to taxonomists for standard genome sequencing and annotation.</title>
        <authorList>
            <consortium name="The Broad Institute Genomics Platform"/>
            <consortium name="The Broad Institute Genome Sequencing Center for Infectious Disease"/>
            <person name="Wu L."/>
            <person name="Ma J."/>
        </authorList>
    </citation>
    <scope>NUCLEOTIDE SEQUENCE [LARGE SCALE GENOMIC DNA]</scope>
    <source>
        <strain evidence="19">KCTC 52644</strain>
    </source>
</reference>
<dbReference type="HAMAP" id="MF_00427">
    <property type="entry name" value="NqrC"/>
    <property type="match status" value="1"/>
</dbReference>
<dbReference type="PANTHER" id="PTHR37838:SF1">
    <property type="entry name" value="NA(+)-TRANSLOCATING NADH-QUINONE REDUCTASE SUBUNIT C"/>
    <property type="match status" value="1"/>
</dbReference>
<evidence type="ECO:0000259" key="17">
    <source>
        <dbReference type="SMART" id="SM00900"/>
    </source>
</evidence>
<gene>
    <name evidence="16" type="primary">nqrC</name>
    <name evidence="18" type="ORF">ACFSX9_14380</name>
</gene>
<keyword evidence="11 16" id="KW-0915">Sodium</keyword>
<evidence type="ECO:0000256" key="8">
    <source>
        <dbReference type="ARBA" id="ARBA00022967"/>
    </source>
</evidence>
<comment type="caution">
    <text evidence="16">Lacks conserved residue(s) required for the propagation of feature annotation.</text>
</comment>
<dbReference type="Pfam" id="PF04205">
    <property type="entry name" value="FMN_bind"/>
    <property type="match status" value="1"/>
</dbReference>
<comment type="similarity">
    <text evidence="16">Belongs to the NqrC family.</text>
</comment>
<keyword evidence="4 16" id="KW-0597">Phosphoprotein</keyword>
<evidence type="ECO:0000256" key="15">
    <source>
        <dbReference type="ARBA" id="ARBA00023201"/>
    </source>
</evidence>
<protein>
    <recommendedName>
        <fullName evidence="16">Na(+)-translocating NADH-quinone reductase subunit C</fullName>
        <shortName evidence="16">Na(+)-NQR subunit C</shortName>
        <shortName evidence="16">Na(+)-translocating NQR subunit C</shortName>
        <ecNumber evidence="16">7.2.1.1</ecNumber>
    </recommendedName>
    <alternativeName>
        <fullName evidence="16">NQR complex subunit C</fullName>
    </alternativeName>
    <alternativeName>
        <fullName evidence="16">NQR-1 subunit C</fullName>
    </alternativeName>
</protein>
<evidence type="ECO:0000256" key="12">
    <source>
        <dbReference type="ARBA" id="ARBA00023065"/>
    </source>
</evidence>
<keyword evidence="2 16" id="KW-1003">Cell membrane</keyword>
<keyword evidence="6 16" id="KW-0288">FMN</keyword>
<dbReference type="EMBL" id="JBHUOL010000022">
    <property type="protein sequence ID" value="MFD2909921.1"/>
    <property type="molecule type" value="Genomic_DNA"/>
</dbReference>
<evidence type="ECO:0000256" key="10">
    <source>
        <dbReference type="ARBA" id="ARBA00023027"/>
    </source>
</evidence>
<accession>A0ABW5ZCX1</accession>
<feature type="modified residue" description="FMN phosphoryl threonine" evidence="16">
    <location>
        <position position="201"/>
    </location>
</feature>
<evidence type="ECO:0000256" key="14">
    <source>
        <dbReference type="ARBA" id="ARBA00023136"/>
    </source>
</evidence>
<keyword evidence="15 16" id="KW-0739">Sodium transport</keyword>
<dbReference type="PANTHER" id="PTHR37838">
    <property type="entry name" value="NA(+)-TRANSLOCATING NADH-QUINONE REDUCTASE SUBUNIT C"/>
    <property type="match status" value="1"/>
</dbReference>
<evidence type="ECO:0000256" key="7">
    <source>
        <dbReference type="ARBA" id="ARBA00022692"/>
    </source>
</evidence>
<evidence type="ECO:0000256" key="9">
    <source>
        <dbReference type="ARBA" id="ARBA00022989"/>
    </source>
</evidence>
<dbReference type="Proteomes" id="UP001597549">
    <property type="component" value="Unassembled WGS sequence"/>
</dbReference>
<keyword evidence="5 16" id="KW-0285">Flavoprotein</keyword>
<comment type="subunit">
    <text evidence="16">Composed of six subunits; NqrA, NqrB, NqrC, NqrD, NqrE and NqrF.</text>
</comment>
<dbReference type="RefSeq" id="WP_379808902.1">
    <property type="nucleotide sequence ID" value="NZ_JBHUOL010000022.1"/>
</dbReference>
<comment type="function">
    <text evidence="16">NQR complex catalyzes the reduction of ubiquinone-1 to ubiquinol by two successive reactions, coupled with the transport of Na(+) ions from the cytoplasm to the periplasm. NqrA to NqrE are probably involved in the second step, the conversion of ubisemiquinone to ubiquinol.</text>
</comment>
<evidence type="ECO:0000256" key="4">
    <source>
        <dbReference type="ARBA" id="ARBA00022553"/>
    </source>
</evidence>
<dbReference type="InterPro" id="IPR010204">
    <property type="entry name" value="NqrC"/>
</dbReference>
<keyword evidence="8 16" id="KW-1278">Translocase</keyword>
<keyword evidence="19" id="KW-1185">Reference proteome</keyword>
<dbReference type="SMART" id="SM00900">
    <property type="entry name" value="FMN_bind"/>
    <property type="match status" value="1"/>
</dbReference>
<keyword evidence="7 16" id="KW-0812">Transmembrane</keyword>
<keyword evidence="9 16" id="KW-1133">Transmembrane helix</keyword>
<dbReference type="EC" id="7.2.1.1" evidence="16"/>
<keyword evidence="14 16" id="KW-0472">Membrane</keyword>
<keyword evidence="3" id="KW-0997">Cell inner membrane</keyword>
<dbReference type="InterPro" id="IPR007329">
    <property type="entry name" value="FMN-bd"/>
</dbReference>
<evidence type="ECO:0000256" key="2">
    <source>
        <dbReference type="ARBA" id="ARBA00022475"/>
    </source>
</evidence>
<proteinExistence type="inferred from homology"/>
<name>A0ABW5ZCX1_9FLAO</name>
<evidence type="ECO:0000256" key="13">
    <source>
        <dbReference type="ARBA" id="ARBA00023075"/>
    </source>
</evidence>
<evidence type="ECO:0000256" key="11">
    <source>
        <dbReference type="ARBA" id="ARBA00023053"/>
    </source>
</evidence>
<evidence type="ECO:0000256" key="1">
    <source>
        <dbReference type="ARBA" id="ARBA00022448"/>
    </source>
</evidence>
<keyword evidence="13 16" id="KW-0830">Ubiquinone</keyword>
<evidence type="ECO:0000313" key="18">
    <source>
        <dbReference type="EMBL" id="MFD2909921.1"/>
    </source>
</evidence>
<evidence type="ECO:0000313" key="19">
    <source>
        <dbReference type="Proteomes" id="UP001597549"/>
    </source>
</evidence>
<comment type="catalytic activity">
    <reaction evidence="16">
        <text>a ubiquinone + n Na(+)(in) + NADH + H(+) = a ubiquinol + n Na(+)(out) + NAD(+)</text>
        <dbReference type="Rhea" id="RHEA:47748"/>
        <dbReference type="Rhea" id="RHEA-COMP:9565"/>
        <dbReference type="Rhea" id="RHEA-COMP:9566"/>
        <dbReference type="ChEBI" id="CHEBI:15378"/>
        <dbReference type="ChEBI" id="CHEBI:16389"/>
        <dbReference type="ChEBI" id="CHEBI:17976"/>
        <dbReference type="ChEBI" id="CHEBI:29101"/>
        <dbReference type="ChEBI" id="CHEBI:57540"/>
        <dbReference type="ChEBI" id="CHEBI:57945"/>
        <dbReference type="EC" id="7.2.1.1"/>
    </reaction>
</comment>
<keyword evidence="1 16" id="KW-0813">Transport</keyword>
<feature type="domain" description="FMN-binding" evidence="17">
    <location>
        <begin position="118"/>
        <end position="218"/>
    </location>
</feature>
<comment type="caution">
    <text evidence="18">The sequence shown here is derived from an EMBL/GenBank/DDBJ whole genome shotgun (WGS) entry which is preliminary data.</text>
</comment>
<comment type="cofactor">
    <cofactor evidence="16">
        <name>FMN</name>
        <dbReference type="ChEBI" id="CHEBI:58210"/>
    </cofactor>
</comment>
<organism evidence="18 19">
    <name type="scientific">Flavobacterium ardleyense</name>
    <dbReference type="NCBI Taxonomy" id="2038737"/>
    <lineage>
        <taxon>Bacteria</taxon>
        <taxon>Pseudomonadati</taxon>
        <taxon>Bacteroidota</taxon>
        <taxon>Flavobacteriia</taxon>
        <taxon>Flavobacteriales</taxon>
        <taxon>Flavobacteriaceae</taxon>
        <taxon>Flavobacterium</taxon>
    </lineage>
</organism>
<evidence type="ECO:0000256" key="16">
    <source>
        <dbReference type="HAMAP-Rule" id="MF_00427"/>
    </source>
</evidence>
<keyword evidence="12 16" id="KW-0406">Ion transport</keyword>
<evidence type="ECO:0000256" key="3">
    <source>
        <dbReference type="ARBA" id="ARBA00022519"/>
    </source>
</evidence>
<evidence type="ECO:0000256" key="6">
    <source>
        <dbReference type="ARBA" id="ARBA00022643"/>
    </source>
</evidence>
<sequence>MNRESNGYTFLFAIIMVVVVASALAFASSALKPNQEANVKKEKMQYILKSFGVAVERNDSEEAYKKHITSEVVFDKDGNEIGKDAFTLDIAKEKGKFPIFNAEKDGKKFYVIPVRGMGLWDAIWAYVSVDENLKVDGIVFDHKSETPGLGGEITQDYFQNSFIGESVFDANGNLQGLKVVKGYKGGKDKADGEVDAISGATLTGDGVSEMLVRGLKPYEKYLKSNKK</sequence>
<evidence type="ECO:0000256" key="5">
    <source>
        <dbReference type="ARBA" id="ARBA00022630"/>
    </source>
</evidence>
<keyword evidence="10 16" id="KW-0520">NAD</keyword>